<dbReference type="Pfam" id="PF20441">
    <property type="entry name" value="TerL_nuclease"/>
    <property type="match status" value="1"/>
</dbReference>
<accession>A0ABS9MSS3</accession>
<sequence>MRTSPRNYCAIARDYGERVLNGEIPACEFVKLAVRRQKSDLERYSGAKSAYYFDENEASLVCRFVELLPHTKGQLAGQKIRLEPWQVWILTTVFGWRRRSDGGRRFRRVYIEVPRGNGKSCLSSGVALYCLLADHEPGAEVYSFATTRDQAGIVFGDAKRMAQQTPSLCKHFGLEILAHSLYVESTNSTFQAKSAEGSTLDGLNTHLAIIDELHAHKTRAVYDVVETSLGKRKNSLMWVITTAGFDTSGICYEVRTMVLEVLEGTVSDETQFGIIYGLDAGDDWKSVEALEKANPNWGVSVMPEMVTSLQKKAIALPSAAGNFQTKHLDVWCSAASAWMNMPEWLRGGDSSLRREDFEGEDCYIGLDLGSKSDMTAKVLLFPRESEDGKPRYTVFSDFYLPRNAVQNSVNSQYQGWADQGLIHVTEGAMTDYNVVEEDIRDDLSRYNVLGIVYDPWHATQLINNLDDSGAPLVECSVVVANVSSPMKSLEALVLDHRLAHEANPVMDWMMSNVVARVDAKDNIFPRKERYEQKIDGPVALILALFGAESDADEYADFEGSPSGTFLSW</sequence>
<dbReference type="Pfam" id="PF03354">
    <property type="entry name" value="TerL_ATPase"/>
    <property type="match status" value="1"/>
</dbReference>
<dbReference type="InterPro" id="IPR046462">
    <property type="entry name" value="TerL_nuclease"/>
</dbReference>
<dbReference type="PANTHER" id="PTHR41287">
    <property type="match status" value="1"/>
</dbReference>
<evidence type="ECO:0000313" key="3">
    <source>
        <dbReference type="EMBL" id="MCG5031681.1"/>
    </source>
</evidence>
<gene>
    <name evidence="3" type="ORF">MAF45_09545</name>
</gene>
<protein>
    <submittedName>
        <fullName evidence="3">Terminase large subunit</fullName>
    </submittedName>
</protein>
<evidence type="ECO:0000259" key="2">
    <source>
        <dbReference type="Pfam" id="PF20441"/>
    </source>
</evidence>
<dbReference type="EMBL" id="JAKNCT010000012">
    <property type="protein sequence ID" value="MCG5031681.1"/>
    <property type="molecule type" value="Genomic_DNA"/>
</dbReference>
<dbReference type="PANTHER" id="PTHR41287:SF1">
    <property type="entry name" value="PROTEIN YMFN"/>
    <property type="match status" value="1"/>
</dbReference>
<name>A0ABS9MSS3_9BURK</name>
<evidence type="ECO:0000313" key="4">
    <source>
        <dbReference type="Proteomes" id="UP001297600"/>
    </source>
</evidence>
<dbReference type="Gene3D" id="3.40.50.300">
    <property type="entry name" value="P-loop containing nucleotide triphosphate hydrolases"/>
    <property type="match status" value="1"/>
</dbReference>
<organism evidence="3 4">
    <name type="scientific">Mesosutterella porci</name>
    <dbReference type="NCBI Taxonomy" id="2915351"/>
    <lineage>
        <taxon>Bacteria</taxon>
        <taxon>Pseudomonadati</taxon>
        <taxon>Pseudomonadota</taxon>
        <taxon>Betaproteobacteria</taxon>
        <taxon>Burkholderiales</taxon>
        <taxon>Sutterellaceae</taxon>
        <taxon>Mesosutterella</taxon>
    </lineage>
</organism>
<dbReference type="InterPro" id="IPR027417">
    <property type="entry name" value="P-loop_NTPase"/>
</dbReference>
<feature type="domain" description="Terminase large subunit-like ATPase" evidence="1">
    <location>
        <begin position="84"/>
        <end position="256"/>
    </location>
</feature>
<dbReference type="InterPro" id="IPR046461">
    <property type="entry name" value="TerL_ATPase"/>
</dbReference>
<feature type="domain" description="Terminase large subunit-like endonuclease" evidence="2">
    <location>
        <begin position="266"/>
        <end position="546"/>
    </location>
</feature>
<proteinExistence type="predicted"/>
<dbReference type="Proteomes" id="UP001297600">
    <property type="component" value="Unassembled WGS sequence"/>
</dbReference>
<dbReference type="RefSeq" id="WP_237980039.1">
    <property type="nucleotide sequence ID" value="NZ_JAKNCT010000012.1"/>
</dbReference>
<comment type="caution">
    <text evidence="3">The sequence shown here is derived from an EMBL/GenBank/DDBJ whole genome shotgun (WGS) entry which is preliminary data.</text>
</comment>
<dbReference type="InterPro" id="IPR005021">
    <property type="entry name" value="Terminase_largesu-like"/>
</dbReference>
<keyword evidence="4" id="KW-1185">Reference proteome</keyword>
<reference evidence="3 4" key="1">
    <citation type="submission" date="2022-02" db="EMBL/GenBank/DDBJ databases">
        <title>Mesosutterella porci, a novel member of the family Sutterellaceae from pig feces.</title>
        <authorList>
            <person name="Wylensek D."/>
            <person name="Clavel T."/>
        </authorList>
    </citation>
    <scope>NUCLEOTIDE SEQUENCE [LARGE SCALE GENOMIC DNA]</scope>
    <source>
        <strain evidence="4">oilRF-744-wt-GAM-9</strain>
    </source>
</reference>
<evidence type="ECO:0000259" key="1">
    <source>
        <dbReference type="Pfam" id="PF03354"/>
    </source>
</evidence>